<dbReference type="InterPro" id="IPR033122">
    <property type="entry name" value="LETM1-like_RBD"/>
</dbReference>
<keyword evidence="10" id="KW-1185">Reference proteome</keyword>
<dbReference type="InParanoid" id="A0A6J2VQR3"/>
<gene>
    <name evidence="11" type="primary">LOC115815277</name>
</gene>
<evidence type="ECO:0000256" key="2">
    <source>
        <dbReference type="ARBA" id="ARBA00022692"/>
    </source>
</evidence>
<organism evidence="10 11">
    <name type="scientific">Chanos chanos</name>
    <name type="common">Milkfish</name>
    <name type="synonym">Mugil chanos</name>
    <dbReference type="NCBI Taxonomy" id="29144"/>
    <lineage>
        <taxon>Eukaryota</taxon>
        <taxon>Metazoa</taxon>
        <taxon>Chordata</taxon>
        <taxon>Craniata</taxon>
        <taxon>Vertebrata</taxon>
        <taxon>Euteleostomi</taxon>
        <taxon>Actinopterygii</taxon>
        <taxon>Neopterygii</taxon>
        <taxon>Teleostei</taxon>
        <taxon>Ostariophysi</taxon>
        <taxon>Gonorynchiformes</taxon>
        <taxon>Chanidae</taxon>
        <taxon>Chanos</taxon>
    </lineage>
</organism>
<keyword evidence="4 8" id="KW-1133">Transmembrane helix</keyword>
<dbReference type="PANTHER" id="PTHR14009">
    <property type="entry name" value="LEUCINE ZIPPER-EF-HAND CONTAINING TRANSMEMBRANE PROTEIN"/>
    <property type="match status" value="1"/>
</dbReference>
<dbReference type="Proteomes" id="UP000504632">
    <property type="component" value="Chromosome 6"/>
</dbReference>
<evidence type="ECO:0000256" key="5">
    <source>
        <dbReference type="ARBA" id="ARBA00023128"/>
    </source>
</evidence>
<keyword evidence="5 7" id="KW-0496">Mitochondrion</keyword>
<evidence type="ECO:0000313" key="10">
    <source>
        <dbReference type="Proteomes" id="UP000504632"/>
    </source>
</evidence>
<evidence type="ECO:0000256" key="3">
    <source>
        <dbReference type="ARBA" id="ARBA00022792"/>
    </source>
</evidence>
<accession>A0A6J2VQR3</accession>
<dbReference type="AlphaFoldDB" id="A0A6J2VQR3"/>
<evidence type="ECO:0000256" key="7">
    <source>
        <dbReference type="PROSITE-ProRule" id="PRU01094"/>
    </source>
</evidence>
<evidence type="ECO:0000256" key="1">
    <source>
        <dbReference type="ARBA" id="ARBA00004434"/>
    </source>
</evidence>
<dbReference type="PROSITE" id="PS51758">
    <property type="entry name" value="LETM1_RBD"/>
    <property type="match status" value="1"/>
</dbReference>
<dbReference type="InterPro" id="IPR044202">
    <property type="entry name" value="LETM1/MDM38-like"/>
</dbReference>
<evidence type="ECO:0000259" key="9">
    <source>
        <dbReference type="PROSITE" id="PS51758"/>
    </source>
</evidence>
<sequence length="338" mass="39641">MAAVCGLGAIASPILKQLTVVHGQWRAHACLRFYSTSHARLGLLQRVNDKYERFLEHRFPRFYVLYHTFMRGFQLLFEDIREVRRIKRSMCRNNIQYRQLPYRDMERLMMFRKDMIKAIPLAVISLPPFAVCLVFVLMYLFPRQLLFRHFWTPQQQRKFLNIEHAQRSCHHEEIMRSVAWTIPLVKEWPQRSMLLNLCSKVQSGAHPSVSDIQAVGRVFSGPPLGMMSLESSHMRLLCSPLLLTQWLPAFLLRRRLVSKSLDLLYLDRALVSLGLEQLSDKEVIQACYLRGLNSSRLNSSQCRDWLHQWLQLSSRVKDSETSLLLHSMVLLTINYPKS</sequence>
<reference evidence="11" key="1">
    <citation type="submission" date="2025-08" db="UniProtKB">
        <authorList>
            <consortium name="RefSeq"/>
        </authorList>
    </citation>
    <scope>IDENTIFICATION</scope>
</reference>
<dbReference type="GO" id="GO:0030003">
    <property type="term" value="P:intracellular monoatomic cation homeostasis"/>
    <property type="evidence" value="ECO:0007669"/>
    <property type="project" value="TreeGrafter"/>
</dbReference>
<evidence type="ECO:0000256" key="6">
    <source>
        <dbReference type="ARBA" id="ARBA00023136"/>
    </source>
</evidence>
<dbReference type="GO" id="GO:0043022">
    <property type="term" value="F:ribosome binding"/>
    <property type="evidence" value="ECO:0007669"/>
    <property type="project" value="InterPro"/>
</dbReference>
<dbReference type="OrthoDB" id="73691at2759"/>
<evidence type="ECO:0000313" key="11">
    <source>
        <dbReference type="RefSeq" id="XP_030634094.1"/>
    </source>
</evidence>
<dbReference type="GeneID" id="115815277"/>
<dbReference type="PANTHER" id="PTHR14009:SF13">
    <property type="entry name" value="LETM1 DOMAIN-CONTAINING PROTEIN 1"/>
    <property type="match status" value="1"/>
</dbReference>
<proteinExistence type="predicted"/>
<evidence type="ECO:0000256" key="4">
    <source>
        <dbReference type="ARBA" id="ARBA00022989"/>
    </source>
</evidence>
<feature type="domain" description="Letm1 RBD" evidence="9">
    <location>
        <begin position="143"/>
        <end position="338"/>
    </location>
</feature>
<keyword evidence="2 8" id="KW-0812">Transmembrane</keyword>
<feature type="transmembrane region" description="Helical" evidence="8">
    <location>
        <begin position="118"/>
        <end position="141"/>
    </location>
</feature>
<dbReference type="Pfam" id="PF07766">
    <property type="entry name" value="LETM1_RBD"/>
    <property type="match status" value="1"/>
</dbReference>
<evidence type="ECO:0000256" key="8">
    <source>
        <dbReference type="SAM" id="Phobius"/>
    </source>
</evidence>
<keyword evidence="6 8" id="KW-0472">Membrane</keyword>
<dbReference type="GO" id="GO:0005743">
    <property type="term" value="C:mitochondrial inner membrane"/>
    <property type="evidence" value="ECO:0007669"/>
    <property type="project" value="UniProtKB-SubCell"/>
</dbReference>
<comment type="subcellular location">
    <subcellularLocation>
        <location evidence="1">Mitochondrion inner membrane</location>
        <topology evidence="1">Single-pass membrane protein</topology>
    </subcellularLocation>
</comment>
<keyword evidence="3" id="KW-0999">Mitochondrion inner membrane</keyword>
<name>A0A6J2VQR3_CHACN</name>
<protein>
    <submittedName>
        <fullName evidence="11">LETM1 domain-containing protein 1-like</fullName>
    </submittedName>
</protein>
<dbReference type="RefSeq" id="XP_030634094.1">
    <property type="nucleotide sequence ID" value="XM_030778234.1"/>
</dbReference>